<accession>A0A918NF97</accession>
<organism evidence="8 9">
    <name type="scientific">Saccharospirillum salsuginis</name>
    <dbReference type="NCBI Taxonomy" id="418750"/>
    <lineage>
        <taxon>Bacteria</taxon>
        <taxon>Pseudomonadati</taxon>
        <taxon>Pseudomonadota</taxon>
        <taxon>Gammaproteobacteria</taxon>
        <taxon>Oceanospirillales</taxon>
        <taxon>Saccharospirillaceae</taxon>
        <taxon>Saccharospirillum</taxon>
    </lineage>
</organism>
<feature type="domain" description="HAMP" evidence="7">
    <location>
        <begin position="337"/>
        <end position="389"/>
    </location>
</feature>
<dbReference type="PANTHER" id="PTHR32089:SF112">
    <property type="entry name" value="LYSOZYME-LIKE PROTEIN-RELATED"/>
    <property type="match status" value="1"/>
</dbReference>
<dbReference type="SUPFAM" id="SSF58104">
    <property type="entry name" value="Methyl-accepting chemotaxis protein (MCP) signaling domain"/>
    <property type="match status" value="1"/>
</dbReference>
<evidence type="ECO:0000313" key="9">
    <source>
        <dbReference type="Proteomes" id="UP000626148"/>
    </source>
</evidence>
<dbReference type="PROSITE" id="PS50885">
    <property type="entry name" value="HAMP"/>
    <property type="match status" value="1"/>
</dbReference>
<protein>
    <submittedName>
        <fullName evidence="8">Methyl-accepting chemotaxis protein</fullName>
    </submittedName>
</protein>
<keyword evidence="9" id="KW-1185">Reference proteome</keyword>
<dbReference type="PROSITE" id="PS50111">
    <property type="entry name" value="CHEMOTAXIS_TRANSDUC_2"/>
    <property type="match status" value="1"/>
</dbReference>
<dbReference type="PANTHER" id="PTHR32089">
    <property type="entry name" value="METHYL-ACCEPTING CHEMOTAXIS PROTEIN MCPB"/>
    <property type="match status" value="1"/>
</dbReference>
<feature type="domain" description="Methyl-accepting transducer" evidence="6">
    <location>
        <begin position="394"/>
        <end position="630"/>
    </location>
</feature>
<dbReference type="Gene3D" id="1.10.287.950">
    <property type="entry name" value="Methyl-accepting chemotaxis protein"/>
    <property type="match status" value="1"/>
</dbReference>
<evidence type="ECO:0000256" key="5">
    <source>
        <dbReference type="SAM" id="Phobius"/>
    </source>
</evidence>
<sequence length="667" mass="73154">MKLSLISRVVAGFAALLIIFTAITLYSLFVEQKLADQLELASGQLGSLLDDTNRLRGRVQDANRAVTQHANAEDPDRRTTLAGTYERAKDDYRALAESLQARLEPYPELMELLNRQQSLAQSIFAASERHLALQNERIATRQQAVAQAQAFDNEWIFFEGDINAVASQAKSQGDSGLQWEVDFIVDQAEAAQAYLQRALAISNIERMAEVESQLEAIWGELKNKEAAIAENYPDYVDDMAPFFELFRQAIVAEDGLFQSHKHYVRLNEDSEALLLELDNRMDQSMATLNDIITATRAKTQAARESAESTAATAQSVTVGLLIVAIALSVLVGWSVAHSIRRPMNQTLAVLNRLAEGDLTERIQKVSHDEMGRIGTNVNALADRLTDVISQIRQSSETIAELAERASGVSRQTRERVEQQQEQTGSVATAITEMESAIHEVAGNAERTSSEVAQVTHEAQDNMASMDTNIQYTTELRDAQHKATGVIEALSEESQEIGTVLDVIQAIAEQTNLLALNAAIEAARAGEQGRGFAVVADEVRSLANRSQQSANDIREMIQRLREKASNAVDIMASNRSLAESSAEQSQRTGESLKTMVGSLGEINDMSHSIATASEEQSAVAREVTQNVVRISDMAEDLANIAREAAENSEQLTGLATDQRQLVGQFRLV</sequence>
<dbReference type="GO" id="GO:0016020">
    <property type="term" value="C:membrane"/>
    <property type="evidence" value="ECO:0007669"/>
    <property type="project" value="UniProtKB-SubCell"/>
</dbReference>
<dbReference type="GO" id="GO:0007165">
    <property type="term" value="P:signal transduction"/>
    <property type="evidence" value="ECO:0007669"/>
    <property type="project" value="UniProtKB-KW"/>
</dbReference>
<keyword evidence="5" id="KW-0472">Membrane</keyword>
<keyword evidence="2 4" id="KW-0807">Transducer</keyword>
<name>A0A918NF97_9GAMM</name>
<evidence type="ECO:0000256" key="2">
    <source>
        <dbReference type="ARBA" id="ARBA00023224"/>
    </source>
</evidence>
<dbReference type="Pfam" id="PF00672">
    <property type="entry name" value="HAMP"/>
    <property type="match status" value="1"/>
</dbReference>
<comment type="subcellular location">
    <subcellularLocation>
        <location evidence="1">Membrane</location>
    </subcellularLocation>
</comment>
<dbReference type="InterPro" id="IPR003660">
    <property type="entry name" value="HAMP_dom"/>
</dbReference>
<dbReference type="GO" id="GO:0006935">
    <property type="term" value="P:chemotaxis"/>
    <property type="evidence" value="ECO:0007669"/>
    <property type="project" value="UniProtKB-ARBA"/>
</dbReference>
<dbReference type="FunFam" id="1.10.287.950:FF:000001">
    <property type="entry name" value="Methyl-accepting chemotaxis sensory transducer"/>
    <property type="match status" value="1"/>
</dbReference>
<feature type="transmembrane region" description="Helical" evidence="5">
    <location>
        <begin position="316"/>
        <end position="336"/>
    </location>
</feature>
<evidence type="ECO:0000256" key="4">
    <source>
        <dbReference type="PROSITE-ProRule" id="PRU00284"/>
    </source>
</evidence>
<reference evidence="8" key="2">
    <citation type="submission" date="2020-09" db="EMBL/GenBank/DDBJ databases">
        <authorList>
            <person name="Sun Q."/>
            <person name="Kim S."/>
        </authorList>
    </citation>
    <scope>NUCLEOTIDE SEQUENCE</scope>
    <source>
        <strain evidence="8">KCTC 22169</strain>
    </source>
</reference>
<proteinExistence type="inferred from homology"/>
<keyword evidence="5" id="KW-0812">Transmembrane</keyword>
<dbReference type="EMBL" id="BMXR01000008">
    <property type="protein sequence ID" value="GGX63066.1"/>
    <property type="molecule type" value="Genomic_DNA"/>
</dbReference>
<evidence type="ECO:0000256" key="3">
    <source>
        <dbReference type="ARBA" id="ARBA00029447"/>
    </source>
</evidence>
<dbReference type="Pfam" id="PF00015">
    <property type="entry name" value="MCPsignal"/>
    <property type="match status" value="1"/>
</dbReference>
<dbReference type="CDD" id="cd11386">
    <property type="entry name" value="MCP_signal"/>
    <property type="match status" value="1"/>
</dbReference>
<comment type="similarity">
    <text evidence="3">Belongs to the methyl-accepting chemotaxis (MCP) protein family.</text>
</comment>
<dbReference type="AlphaFoldDB" id="A0A918NF97"/>
<dbReference type="SMART" id="SM00283">
    <property type="entry name" value="MA"/>
    <property type="match status" value="1"/>
</dbReference>
<dbReference type="InterPro" id="IPR004089">
    <property type="entry name" value="MCPsignal_dom"/>
</dbReference>
<dbReference type="SMART" id="SM00304">
    <property type="entry name" value="HAMP"/>
    <property type="match status" value="1"/>
</dbReference>
<keyword evidence="5" id="KW-1133">Transmembrane helix</keyword>
<reference evidence="8" key="1">
    <citation type="journal article" date="2014" name="Int. J. Syst. Evol. Microbiol.">
        <title>Complete genome sequence of Corynebacterium casei LMG S-19264T (=DSM 44701T), isolated from a smear-ripened cheese.</title>
        <authorList>
            <consortium name="US DOE Joint Genome Institute (JGI-PGF)"/>
            <person name="Walter F."/>
            <person name="Albersmeier A."/>
            <person name="Kalinowski J."/>
            <person name="Ruckert C."/>
        </authorList>
    </citation>
    <scope>NUCLEOTIDE SEQUENCE</scope>
    <source>
        <strain evidence="8">KCTC 22169</strain>
    </source>
</reference>
<dbReference type="CDD" id="cd06225">
    <property type="entry name" value="HAMP"/>
    <property type="match status" value="1"/>
</dbReference>
<evidence type="ECO:0000259" key="7">
    <source>
        <dbReference type="PROSITE" id="PS50885"/>
    </source>
</evidence>
<evidence type="ECO:0000259" key="6">
    <source>
        <dbReference type="PROSITE" id="PS50111"/>
    </source>
</evidence>
<feature type="transmembrane region" description="Helical" evidence="5">
    <location>
        <begin position="9"/>
        <end position="29"/>
    </location>
</feature>
<dbReference type="Proteomes" id="UP000626148">
    <property type="component" value="Unassembled WGS sequence"/>
</dbReference>
<dbReference type="RefSeq" id="WP_189610809.1">
    <property type="nucleotide sequence ID" value="NZ_BMXR01000008.1"/>
</dbReference>
<evidence type="ECO:0000256" key="1">
    <source>
        <dbReference type="ARBA" id="ARBA00004370"/>
    </source>
</evidence>
<gene>
    <name evidence="8" type="ORF">GCM10007392_33700</name>
</gene>
<evidence type="ECO:0000313" key="8">
    <source>
        <dbReference type="EMBL" id="GGX63066.1"/>
    </source>
</evidence>
<comment type="caution">
    <text evidence="8">The sequence shown here is derived from an EMBL/GenBank/DDBJ whole genome shotgun (WGS) entry which is preliminary data.</text>
</comment>